<gene>
    <name evidence="1" type="ORF">QBC32DRAFT_66357</name>
</gene>
<keyword evidence="2" id="KW-1185">Reference proteome</keyword>
<organism evidence="1 2">
    <name type="scientific">Pseudoneurospora amorphoporcata</name>
    <dbReference type="NCBI Taxonomy" id="241081"/>
    <lineage>
        <taxon>Eukaryota</taxon>
        <taxon>Fungi</taxon>
        <taxon>Dikarya</taxon>
        <taxon>Ascomycota</taxon>
        <taxon>Pezizomycotina</taxon>
        <taxon>Sordariomycetes</taxon>
        <taxon>Sordariomycetidae</taxon>
        <taxon>Sordariales</taxon>
        <taxon>Sordariaceae</taxon>
        <taxon>Pseudoneurospora</taxon>
    </lineage>
</organism>
<reference evidence="1" key="1">
    <citation type="journal article" date="2023" name="Mol. Phylogenet. Evol.">
        <title>Genome-scale phylogeny and comparative genomics of the fungal order Sordariales.</title>
        <authorList>
            <person name="Hensen N."/>
            <person name="Bonometti L."/>
            <person name="Westerberg I."/>
            <person name="Brannstrom I.O."/>
            <person name="Guillou S."/>
            <person name="Cros-Aarteil S."/>
            <person name="Calhoun S."/>
            <person name="Haridas S."/>
            <person name="Kuo A."/>
            <person name="Mondo S."/>
            <person name="Pangilinan J."/>
            <person name="Riley R."/>
            <person name="LaButti K."/>
            <person name="Andreopoulos B."/>
            <person name="Lipzen A."/>
            <person name="Chen C."/>
            <person name="Yan M."/>
            <person name="Daum C."/>
            <person name="Ng V."/>
            <person name="Clum A."/>
            <person name="Steindorff A."/>
            <person name="Ohm R.A."/>
            <person name="Martin F."/>
            <person name="Silar P."/>
            <person name="Natvig D.O."/>
            <person name="Lalanne C."/>
            <person name="Gautier V."/>
            <person name="Ament-Velasquez S.L."/>
            <person name="Kruys A."/>
            <person name="Hutchinson M.I."/>
            <person name="Powell A.J."/>
            <person name="Barry K."/>
            <person name="Miller A.N."/>
            <person name="Grigoriev I.V."/>
            <person name="Debuchy R."/>
            <person name="Gladieux P."/>
            <person name="Hiltunen Thoren M."/>
            <person name="Johannesson H."/>
        </authorList>
    </citation>
    <scope>NUCLEOTIDE SEQUENCE</scope>
    <source>
        <strain evidence="1">CBS 626.80</strain>
    </source>
</reference>
<dbReference type="AlphaFoldDB" id="A0AAN6SC17"/>
<proteinExistence type="predicted"/>
<accession>A0AAN6SC17</accession>
<reference evidence="1" key="2">
    <citation type="submission" date="2023-06" db="EMBL/GenBank/DDBJ databases">
        <authorList>
            <consortium name="Lawrence Berkeley National Laboratory"/>
            <person name="Mondo S.J."/>
            <person name="Hensen N."/>
            <person name="Bonometti L."/>
            <person name="Westerberg I."/>
            <person name="Brannstrom I.O."/>
            <person name="Guillou S."/>
            <person name="Cros-Aarteil S."/>
            <person name="Calhoun S."/>
            <person name="Haridas S."/>
            <person name="Kuo A."/>
            <person name="Pangilinan J."/>
            <person name="Riley R."/>
            <person name="Labutti K."/>
            <person name="Andreopoulos B."/>
            <person name="Lipzen A."/>
            <person name="Chen C."/>
            <person name="Yanf M."/>
            <person name="Daum C."/>
            <person name="Ng V."/>
            <person name="Clum A."/>
            <person name="Steindorff A."/>
            <person name="Ohm R."/>
            <person name="Martin F."/>
            <person name="Silar P."/>
            <person name="Natvig D."/>
            <person name="Lalanne C."/>
            <person name="Gautier V."/>
            <person name="Ament-Velasquez S.L."/>
            <person name="Kruys A."/>
            <person name="Hutchinson M.I."/>
            <person name="Powell A.J."/>
            <person name="Barry K."/>
            <person name="Miller A.N."/>
            <person name="Grigoriev I.V."/>
            <person name="Debuchy R."/>
            <person name="Gladieux P."/>
            <person name="Thoren M.H."/>
            <person name="Johannesson H."/>
        </authorList>
    </citation>
    <scope>NUCLEOTIDE SEQUENCE</scope>
    <source>
        <strain evidence="1">CBS 626.80</strain>
    </source>
</reference>
<protein>
    <submittedName>
        <fullName evidence="1">Uncharacterized protein</fullName>
    </submittedName>
</protein>
<comment type="caution">
    <text evidence="1">The sequence shown here is derived from an EMBL/GenBank/DDBJ whole genome shotgun (WGS) entry which is preliminary data.</text>
</comment>
<dbReference type="Proteomes" id="UP001303222">
    <property type="component" value="Unassembled WGS sequence"/>
</dbReference>
<sequence length="240" mass="28538">MASNSKPTILALPLEIRHEIYRYAWTLQVDTNKYVGQRFPSWLNKSYVKLQVGQVQKLVSICRQMRDEVLSEYFHRTQVYFRWHRGQLAHHTSIHNNRPRPEFDAPHCIQFSHLLTHYTHVSLQWEPCLCLGNSEGTRSASYALNWLLKLERLKTLELVISKRWVTIMEQLQAKASHRDLNATDLSICSSCFSKLMKLRNLEKVVFKVLSNWFDVISPSRRKTKWRDRNGLRQLRKKSWM</sequence>
<name>A0AAN6SC17_9PEZI</name>
<dbReference type="EMBL" id="MU859284">
    <property type="protein sequence ID" value="KAK3948110.1"/>
    <property type="molecule type" value="Genomic_DNA"/>
</dbReference>
<evidence type="ECO:0000313" key="2">
    <source>
        <dbReference type="Proteomes" id="UP001303222"/>
    </source>
</evidence>
<evidence type="ECO:0000313" key="1">
    <source>
        <dbReference type="EMBL" id="KAK3948110.1"/>
    </source>
</evidence>